<name>A0A3D8PUR4_9BACI</name>
<evidence type="ECO:0000313" key="3">
    <source>
        <dbReference type="EMBL" id="RDW19853.1"/>
    </source>
</evidence>
<dbReference type="GO" id="GO:0006508">
    <property type="term" value="P:proteolysis"/>
    <property type="evidence" value="ECO:0007669"/>
    <property type="project" value="UniProtKB-KW"/>
</dbReference>
<protein>
    <submittedName>
        <fullName evidence="3">Serine protease</fullName>
    </submittedName>
</protein>
<dbReference type="PRINTS" id="PR00834">
    <property type="entry name" value="PROTEASES2C"/>
</dbReference>
<reference evidence="4" key="1">
    <citation type="submission" date="2017-11" db="EMBL/GenBank/DDBJ databases">
        <authorList>
            <person name="Zhu W."/>
        </authorList>
    </citation>
    <scope>NUCLEOTIDE SEQUENCE [LARGE SCALE GENOMIC DNA]</scope>
    <source>
        <strain evidence="4">CAU 1051</strain>
    </source>
</reference>
<dbReference type="InterPro" id="IPR043504">
    <property type="entry name" value="Peptidase_S1_PA_chymotrypsin"/>
</dbReference>
<keyword evidence="1" id="KW-0720">Serine protease</keyword>
<dbReference type="PANTHER" id="PTHR43019">
    <property type="entry name" value="SERINE ENDOPROTEASE DEGS"/>
    <property type="match status" value="1"/>
</dbReference>
<dbReference type="Pfam" id="PF13365">
    <property type="entry name" value="Trypsin_2"/>
    <property type="match status" value="1"/>
</dbReference>
<accession>A0A3D8PUR4</accession>
<dbReference type="EMBL" id="PIOD01000006">
    <property type="protein sequence ID" value="RDW19853.1"/>
    <property type="molecule type" value="Genomic_DNA"/>
</dbReference>
<keyword evidence="4" id="KW-1185">Reference proteome</keyword>
<feature type="transmembrane region" description="Helical" evidence="2">
    <location>
        <begin position="55"/>
        <end position="76"/>
    </location>
</feature>
<keyword evidence="3" id="KW-0645">Protease</keyword>
<evidence type="ECO:0000256" key="1">
    <source>
        <dbReference type="ARBA" id="ARBA00022825"/>
    </source>
</evidence>
<dbReference type="PANTHER" id="PTHR43019:SF23">
    <property type="entry name" value="PROTEASE DO-LIKE 5, CHLOROPLASTIC"/>
    <property type="match status" value="1"/>
</dbReference>
<keyword evidence="1" id="KW-0378">Hydrolase</keyword>
<keyword evidence="2" id="KW-0472">Membrane</keyword>
<dbReference type="Gene3D" id="2.40.10.10">
    <property type="entry name" value="Trypsin-like serine proteases"/>
    <property type="match status" value="2"/>
</dbReference>
<proteinExistence type="predicted"/>
<dbReference type="RefSeq" id="WP_115749201.1">
    <property type="nucleotide sequence ID" value="NZ_PIOD01000006.1"/>
</dbReference>
<organism evidence="3 4">
    <name type="scientific">Oceanobacillus chungangensis</name>
    <dbReference type="NCBI Taxonomy" id="1229152"/>
    <lineage>
        <taxon>Bacteria</taxon>
        <taxon>Bacillati</taxon>
        <taxon>Bacillota</taxon>
        <taxon>Bacilli</taxon>
        <taxon>Bacillales</taxon>
        <taxon>Bacillaceae</taxon>
        <taxon>Oceanobacillus</taxon>
    </lineage>
</organism>
<dbReference type="InterPro" id="IPR001940">
    <property type="entry name" value="Peptidase_S1C"/>
</dbReference>
<gene>
    <name evidence="3" type="ORF">CWR45_07265</name>
</gene>
<dbReference type="InterPro" id="IPR009003">
    <property type="entry name" value="Peptidase_S1_PA"/>
</dbReference>
<dbReference type="OrthoDB" id="9766361at2"/>
<keyword evidence="2" id="KW-0812">Transmembrane</keyword>
<comment type="caution">
    <text evidence="3">The sequence shown here is derived from an EMBL/GenBank/DDBJ whole genome shotgun (WGS) entry which is preliminary data.</text>
</comment>
<dbReference type="Proteomes" id="UP000256520">
    <property type="component" value="Unassembled WGS sequence"/>
</dbReference>
<evidence type="ECO:0000256" key="2">
    <source>
        <dbReference type="SAM" id="Phobius"/>
    </source>
</evidence>
<keyword evidence="2" id="KW-1133">Transmembrane helix</keyword>
<sequence length="272" mass="30862">MDDKERNNNEIIDEDLYEEFDDEELYELVEAERQKVLQKEKNKKDNTPKRPFPKWAFWLIVFAMFLNIFALFPQFFSIPAIEFLKTSAILSTSETVQQQKKAVVVIETENSKGTGFAISADGTLLTNYHVIEDKHAITVAFPDNGLFQAEVIESYPTIDLAVIKVDGKDLPYLSLAEQLDYESEDAISFIGNPLKFNGIANEGNIIGYTKLSSWDEEVLMIEAPVYRGNSGSPILNQDGEVIGVIFATLNHETHGRVGLFVPINLYYQYRSE</sequence>
<dbReference type="AlphaFoldDB" id="A0A3D8PUR4"/>
<dbReference type="GO" id="GO:0004252">
    <property type="term" value="F:serine-type endopeptidase activity"/>
    <property type="evidence" value="ECO:0007669"/>
    <property type="project" value="InterPro"/>
</dbReference>
<dbReference type="SUPFAM" id="SSF50494">
    <property type="entry name" value="Trypsin-like serine proteases"/>
    <property type="match status" value="1"/>
</dbReference>
<evidence type="ECO:0000313" key="4">
    <source>
        <dbReference type="Proteomes" id="UP000256520"/>
    </source>
</evidence>